<dbReference type="GO" id="GO:0016887">
    <property type="term" value="F:ATP hydrolysis activity"/>
    <property type="evidence" value="ECO:0007669"/>
    <property type="project" value="InterPro"/>
</dbReference>
<dbReference type="Gene3D" id="3.40.50.300">
    <property type="entry name" value="P-loop containing nucleotide triphosphate hydrolases"/>
    <property type="match status" value="1"/>
</dbReference>
<dbReference type="SMART" id="SM00382">
    <property type="entry name" value="AAA"/>
    <property type="match status" value="1"/>
</dbReference>
<dbReference type="RefSeq" id="WP_254011403.1">
    <property type="nucleotide sequence ID" value="NZ_JAMZMM010000064.1"/>
</dbReference>
<dbReference type="PANTHER" id="PTHR46411:SF3">
    <property type="entry name" value="AAA+ ATPASE DOMAIN-CONTAINING PROTEIN"/>
    <property type="match status" value="1"/>
</dbReference>
<accession>A0AAE3KNF8</accession>
<dbReference type="AlphaFoldDB" id="A0AAE3KNF8"/>
<dbReference type="InterPro" id="IPR003959">
    <property type="entry name" value="ATPase_AAA_core"/>
</dbReference>
<dbReference type="CDD" id="cd19481">
    <property type="entry name" value="RecA-like_protease"/>
    <property type="match status" value="1"/>
</dbReference>
<comment type="caution">
    <text evidence="2">The sequence shown here is derived from an EMBL/GenBank/DDBJ whole genome shotgun (WGS) entry which is preliminary data.</text>
</comment>
<evidence type="ECO:0000313" key="2">
    <source>
        <dbReference type="EMBL" id="MCP2728608.1"/>
    </source>
</evidence>
<keyword evidence="3" id="KW-1185">Reference proteome</keyword>
<dbReference type="Pfam" id="PF00004">
    <property type="entry name" value="AAA"/>
    <property type="match status" value="1"/>
</dbReference>
<dbReference type="Proteomes" id="UP001204953">
    <property type="component" value="Unassembled WGS sequence"/>
</dbReference>
<keyword evidence="2" id="KW-0067">ATP-binding</keyword>
<dbReference type="GO" id="GO:0005524">
    <property type="term" value="F:ATP binding"/>
    <property type="evidence" value="ECO:0007669"/>
    <property type="project" value="UniProtKB-KW"/>
</dbReference>
<keyword evidence="2" id="KW-0547">Nucleotide-binding</keyword>
<feature type="domain" description="AAA+ ATPase" evidence="1">
    <location>
        <begin position="38"/>
        <end position="172"/>
    </location>
</feature>
<evidence type="ECO:0000313" key="3">
    <source>
        <dbReference type="Proteomes" id="UP001204953"/>
    </source>
</evidence>
<dbReference type="InterPro" id="IPR003593">
    <property type="entry name" value="AAA+_ATPase"/>
</dbReference>
<dbReference type="InterPro" id="IPR027417">
    <property type="entry name" value="P-loop_NTPase"/>
</dbReference>
<sequence length="255" mass="29503">MTERKAQEQQVRDIISYFHRQNTGYRKWDFANQKKRSLGIVALFDGTSGTGKTMAAKVIANELKLDLYRIKLYRVITEDDNVPETEKNLGEIFDAAERGGGVLLFDDAEVLFDNYIQVKDGFCRYNNFELRYILKKMAICKCLTIITTNLGEKLDRNFTRHMRFVVNFPVPDAQTRTRIWQKIYPPTVPTEKLDYQKLGNLELSGGFIDNIALNAAFLASHAEESVMMKHILEATRLEYEKLREVLTDTEIEGWV</sequence>
<reference evidence="2" key="1">
    <citation type="submission" date="2022-06" db="EMBL/GenBank/DDBJ databases">
        <title>New cyanobacteria of genus Symplocastrum in benthos of Lake Baikal.</title>
        <authorList>
            <person name="Sorokovikova E."/>
            <person name="Tikhonova I."/>
            <person name="Krasnopeev A."/>
            <person name="Evseev P."/>
            <person name="Gladkikh A."/>
            <person name="Belykh O."/>
        </authorList>
    </citation>
    <scope>NUCLEOTIDE SEQUENCE</scope>
    <source>
        <strain evidence="2">BBK-W-15</strain>
    </source>
</reference>
<dbReference type="PANTHER" id="PTHR46411">
    <property type="entry name" value="FAMILY ATPASE, PUTATIVE-RELATED"/>
    <property type="match status" value="1"/>
</dbReference>
<dbReference type="EMBL" id="JAMZMM010000064">
    <property type="protein sequence ID" value="MCP2728608.1"/>
    <property type="molecule type" value="Genomic_DNA"/>
</dbReference>
<organism evidence="2 3">
    <name type="scientific">Limnofasciculus baicalensis BBK-W-15</name>
    <dbReference type="NCBI Taxonomy" id="2699891"/>
    <lineage>
        <taxon>Bacteria</taxon>
        <taxon>Bacillati</taxon>
        <taxon>Cyanobacteriota</taxon>
        <taxon>Cyanophyceae</taxon>
        <taxon>Coleofasciculales</taxon>
        <taxon>Coleofasciculaceae</taxon>
        <taxon>Limnofasciculus</taxon>
        <taxon>Limnofasciculus baicalensis</taxon>
    </lineage>
</organism>
<gene>
    <name evidence="2" type="ORF">NJ959_09010</name>
</gene>
<name>A0AAE3KNF8_9CYAN</name>
<proteinExistence type="predicted"/>
<dbReference type="SUPFAM" id="SSF52540">
    <property type="entry name" value="P-loop containing nucleoside triphosphate hydrolases"/>
    <property type="match status" value="1"/>
</dbReference>
<protein>
    <submittedName>
        <fullName evidence="2">ATP-binding protein</fullName>
    </submittedName>
</protein>
<evidence type="ECO:0000259" key="1">
    <source>
        <dbReference type="SMART" id="SM00382"/>
    </source>
</evidence>